<evidence type="ECO:0000256" key="6">
    <source>
        <dbReference type="ARBA" id="ARBA00052788"/>
    </source>
</evidence>
<comment type="similarity">
    <text evidence="7">Belongs to the class I-like SAM-binding methyltransferase superfamily. RNA M5U methyltransferase family. TrmA subfamily.</text>
</comment>
<comment type="catalytic activity">
    <reaction evidence="6 7">
        <text>uridine(54) in tRNA + S-adenosyl-L-methionine = 5-methyluridine(54) in tRNA + S-adenosyl-L-homocysteine + H(+)</text>
        <dbReference type="Rhea" id="RHEA:42712"/>
        <dbReference type="Rhea" id="RHEA-COMP:10167"/>
        <dbReference type="Rhea" id="RHEA-COMP:10193"/>
        <dbReference type="ChEBI" id="CHEBI:15378"/>
        <dbReference type="ChEBI" id="CHEBI:57856"/>
        <dbReference type="ChEBI" id="CHEBI:59789"/>
        <dbReference type="ChEBI" id="CHEBI:65315"/>
        <dbReference type="ChEBI" id="CHEBI:74447"/>
        <dbReference type="EC" id="2.1.1.35"/>
    </reaction>
</comment>
<dbReference type="PROSITE" id="PS01230">
    <property type="entry name" value="TRMA_1"/>
    <property type="match status" value="1"/>
</dbReference>
<dbReference type="RefSeq" id="WP_166916356.1">
    <property type="nucleotide sequence ID" value="NZ_CP050253.1"/>
</dbReference>
<dbReference type="AlphaFoldDB" id="A0A6G9IB87"/>
<proteinExistence type="inferred from homology"/>
<name>A0A6G9IB87_9GAMM</name>
<protein>
    <recommendedName>
        <fullName evidence="7">tRNA/tmRNA (uracil-C(5))-methyltransferase</fullName>
        <ecNumber evidence="7">2.1.1.35</ecNumber>
    </recommendedName>
    <alternativeName>
        <fullName evidence="7">tRNA (uracil(54)-C(5))-methyltransferase</fullName>
    </alternativeName>
    <alternativeName>
        <fullName evidence="7">tRNA(m5U54)-methyltransferase</fullName>
        <shortName evidence="7">RUMT</shortName>
    </alternativeName>
    <alternativeName>
        <fullName evidence="7">tmRNA (uracil(341)-C(5))-methyltransferase</fullName>
    </alternativeName>
</protein>
<dbReference type="HAMAP" id="MF_01011">
    <property type="entry name" value="RNA_methyltr_TrmA"/>
    <property type="match status" value="1"/>
</dbReference>
<gene>
    <name evidence="7 10" type="primary">trmA</name>
    <name evidence="10" type="ORF">IPMB12_07225</name>
</gene>
<keyword evidence="11" id="KW-1185">Reference proteome</keyword>
<evidence type="ECO:0000313" key="10">
    <source>
        <dbReference type="EMBL" id="QIQ21491.1"/>
    </source>
</evidence>
<dbReference type="InParanoid" id="A0A6G9IB87"/>
<feature type="active site" evidence="9">
    <location>
        <position position="323"/>
    </location>
</feature>
<evidence type="ECO:0000256" key="7">
    <source>
        <dbReference type="HAMAP-Rule" id="MF_01011"/>
    </source>
</evidence>
<dbReference type="PANTHER" id="PTHR47790:SF2">
    <property type="entry name" value="TRNA_TMRNA (URACIL-C(5))-METHYLTRANSFERASE"/>
    <property type="match status" value="1"/>
</dbReference>
<keyword evidence="2 7" id="KW-0808">Transferase</keyword>
<dbReference type="PROSITE" id="PS51687">
    <property type="entry name" value="SAM_MT_RNA_M5U"/>
    <property type="match status" value="1"/>
</dbReference>
<dbReference type="GO" id="GO:0005829">
    <property type="term" value="C:cytosol"/>
    <property type="evidence" value="ECO:0007669"/>
    <property type="project" value="TreeGrafter"/>
</dbReference>
<dbReference type="InterPro" id="IPR011869">
    <property type="entry name" value="TrmA_MeTrfase"/>
</dbReference>
<feature type="binding site" evidence="7 8">
    <location>
        <position position="189"/>
    </location>
    <ligand>
        <name>S-adenosyl-L-methionine</name>
        <dbReference type="ChEBI" id="CHEBI:59789"/>
    </ligand>
</feature>
<dbReference type="Gene3D" id="3.40.50.150">
    <property type="entry name" value="Vaccinia Virus protein VP39"/>
    <property type="match status" value="1"/>
</dbReference>
<dbReference type="GO" id="GO:0019843">
    <property type="term" value="F:rRNA binding"/>
    <property type="evidence" value="ECO:0007669"/>
    <property type="project" value="TreeGrafter"/>
</dbReference>
<accession>A0A6G9IB87</accession>
<dbReference type="Gene3D" id="2.40.50.1070">
    <property type="match status" value="1"/>
</dbReference>
<evidence type="ECO:0000256" key="3">
    <source>
        <dbReference type="ARBA" id="ARBA00022691"/>
    </source>
</evidence>
<dbReference type="KEGG" id="orb:IPMB12_07225"/>
<feature type="active site" description="Nucleophile" evidence="7 8">
    <location>
        <position position="323"/>
    </location>
</feature>
<dbReference type="GO" id="GO:0030697">
    <property type="term" value="F:tRNA (uracil(54)-C5)-methyltransferase activity, S-adenosyl methionine-dependent"/>
    <property type="evidence" value="ECO:0007669"/>
    <property type="project" value="UniProtKB-UniRule"/>
</dbReference>
<dbReference type="Proteomes" id="UP000501168">
    <property type="component" value="Chromosome"/>
</dbReference>
<dbReference type="EC" id="2.1.1.35" evidence="7"/>
<dbReference type="InterPro" id="IPR030390">
    <property type="entry name" value="MeTrfase_TrmA_AS"/>
</dbReference>
<evidence type="ECO:0000256" key="9">
    <source>
        <dbReference type="PROSITE-ProRule" id="PRU10015"/>
    </source>
</evidence>
<dbReference type="CDD" id="cd02440">
    <property type="entry name" value="AdoMet_MTases"/>
    <property type="match status" value="1"/>
</dbReference>
<feature type="active site" description="Proton acceptor" evidence="7">
    <location>
        <position position="357"/>
    </location>
</feature>
<dbReference type="PANTHER" id="PTHR47790">
    <property type="entry name" value="TRNA/TMRNA (URACIL-C(5))-METHYLTRANSFERASE"/>
    <property type="match status" value="1"/>
</dbReference>
<dbReference type="SUPFAM" id="SSF53335">
    <property type="entry name" value="S-adenosyl-L-methionine-dependent methyltransferases"/>
    <property type="match status" value="1"/>
</dbReference>
<dbReference type="FunFam" id="3.40.50.150:FF:000012">
    <property type="entry name" value="tRNA/tmRNA (uracil-C(5))-methyltransferase"/>
    <property type="match status" value="1"/>
</dbReference>
<comment type="catalytic activity">
    <reaction evidence="5 7">
        <text>uridine(341) in tmRNA + S-adenosyl-L-methionine = 5-methyluridine(341) in tmRNA + S-adenosyl-L-homocysteine + H(+)</text>
        <dbReference type="Rhea" id="RHEA:43612"/>
        <dbReference type="Rhea" id="RHEA-COMP:10630"/>
        <dbReference type="Rhea" id="RHEA-COMP:10631"/>
        <dbReference type="ChEBI" id="CHEBI:15378"/>
        <dbReference type="ChEBI" id="CHEBI:57856"/>
        <dbReference type="ChEBI" id="CHEBI:59789"/>
        <dbReference type="ChEBI" id="CHEBI:65315"/>
        <dbReference type="ChEBI" id="CHEBI:74447"/>
    </reaction>
</comment>
<evidence type="ECO:0000256" key="2">
    <source>
        <dbReference type="ARBA" id="ARBA00022679"/>
    </source>
</evidence>
<evidence type="ECO:0000256" key="8">
    <source>
        <dbReference type="PROSITE-ProRule" id="PRU01024"/>
    </source>
</evidence>
<organism evidence="10 11">
    <name type="scientific">Zophobihabitans entericus</name>
    <dbReference type="NCBI Taxonomy" id="1635327"/>
    <lineage>
        <taxon>Bacteria</taxon>
        <taxon>Pseudomonadati</taxon>
        <taxon>Pseudomonadota</taxon>
        <taxon>Gammaproteobacteria</taxon>
        <taxon>Orbales</taxon>
        <taxon>Orbaceae</taxon>
        <taxon>Zophobihabitans</taxon>
    </lineage>
</organism>
<feature type="binding site" evidence="7 8">
    <location>
        <position position="217"/>
    </location>
    <ligand>
        <name>S-adenosyl-L-methionine</name>
        <dbReference type="ChEBI" id="CHEBI:59789"/>
    </ligand>
</feature>
<dbReference type="FunCoup" id="A0A6G9IB87">
    <property type="interactions" value="90"/>
</dbReference>
<dbReference type="PROSITE" id="PS01231">
    <property type="entry name" value="TRMA_2"/>
    <property type="match status" value="1"/>
</dbReference>
<dbReference type="InterPro" id="IPR010280">
    <property type="entry name" value="U5_MeTrfase_fam"/>
</dbReference>
<keyword evidence="1 7" id="KW-0489">Methyltransferase</keyword>
<sequence length="367" mass="42227">MTNSLTDENYQQQFQHKIKTLTKLMAEFNPPAVQAFTSPIKHYRMRAEFRIWHDGDHICHIMFDQLTRRRIEVTQFPIASQLINQAMIALLAAIKHNHPLRYKLFQVDYLSTLSQQLIITLLYHKQLDEAWELEARNLKDQLTAQGFNVQIIGRAKKHQINLDNDYIDEVLSVDGHNIIYRQVENSFTQPNARVNIQMLEWAIEATKNATGDLLELYCGNGNFSLALAKNFRQVLATEIAKPSVSAAQYNIQVNDIDNVKILRMSAEDFTEALKGEREFNRLKGIDLTSYECNTVLVDPPRAGLDDKTLTMIQKYPTIIYISCNPLTLKDNLAVLTETHDIVKLAMFDQFPYTEHMESGVVLAKKKN</sequence>
<feature type="binding site" evidence="7 8">
    <location>
        <position position="298"/>
    </location>
    <ligand>
        <name>S-adenosyl-L-methionine</name>
        <dbReference type="ChEBI" id="CHEBI:59789"/>
    </ligand>
</feature>
<feature type="binding site" evidence="7 8">
    <location>
        <position position="238"/>
    </location>
    <ligand>
        <name>S-adenosyl-L-methionine</name>
        <dbReference type="ChEBI" id="CHEBI:59789"/>
    </ligand>
</feature>
<dbReference type="InterPro" id="IPR029063">
    <property type="entry name" value="SAM-dependent_MTases_sf"/>
</dbReference>
<evidence type="ECO:0000256" key="5">
    <source>
        <dbReference type="ARBA" id="ARBA00051255"/>
    </source>
</evidence>
<dbReference type="NCBIfam" id="TIGR02143">
    <property type="entry name" value="trmA_only"/>
    <property type="match status" value="1"/>
</dbReference>
<dbReference type="GO" id="GO:0000049">
    <property type="term" value="F:tRNA binding"/>
    <property type="evidence" value="ECO:0007669"/>
    <property type="project" value="TreeGrafter"/>
</dbReference>
<dbReference type="EMBL" id="CP050253">
    <property type="protein sequence ID" value="QIQ21491.1"/>
    <property type="molecule type" value="Genomic_DNA"/>
</dbReference>
<dbReference type="FunFam" id="2.40.50.1070:FF:000001">
    <property type="entry name" value="tRNA/tmRNA (uracil-C(5))-methyltransferase"/>
    <property type="match status" value="1"/>
</dbReference>
<evidence type="ECO:0000256" key="1">
    <source>
        <dbReference type="ARBA" id="ARBA00022603"/>
    </source>
</evidence>
<dbReference type="Pfam" id="PF05958">
    <property type="entry name" value="tRNA_U5-meth_tr"/>
    <property type="match status" value="1"/>
</dbReference>
<dbReference type="InterPro" id="IPR030391">
    <property type="entry name" value="MeTrfase_TrmA_CS"/>
</dbReference>
<reference evidence="10 11" key="1">
    <citation type="submission" date="2020-03" db="EMBL/GenBank/DDBJ databases">
        <title>Complete genome sequence of Orbus sp. IPMB12 (BCRC 80908).</title>
        <authorList>
            <person name="Lo W.-S."/>
            <person name="Chang T.-H."/>
            <person name="Kuo C.-H."/>
        </authorList>
    </citation>
    <scope>NUCLEOTIDE SEQUENCE [LARGE SCALE GENOMIC DNA]</scope>
    <source>
        <strain evidence="10 11">IPMB12</strain>
    </source>
</reference>
<evidence type="ECO:0000256" key="4">
    <source>
        <dbReference type="ARBA" id="ARBA00022694"/>
    </source>
</evidence>
<keyword evidence="3 7" id="KW-0949">S-adenosyl-L-methionine</keyword>
<dbReference type="GO" id="GO:0030488">
    <property type="term" value="P:tRNA methylation"/>
    <property type="evidence" value="ECO:0007669"/>
    <property type="project" value="UniProtKB-UniRule"/>
</dbReference>
<comment type="function">
    <text evidence="7">Dual-specificity methyltransferase that catalyzes the formation of 5-methyluridine at position 54 (m5U54) in all tRNAs, and that of position 341 (m5U341) in tmRNA (transfer-mRNA).</text>
</comment>
<feature type="binding site" evidence="7">
    <location>
        <position position="222"/>
    </location>
    <ligand>
        <name>S-adenosyl-L-methionine</name>
        <dbReference type="ChEBI" id="CHEBI:59789"/>
    </ligand>
</feature>
<evidence type="ECO:0000313" key="11">
    <source>
        <dbReference type="Proteomes" id="UP000501168"/>
    </source>
</evidence>
<keyword evidence="4 7" id="KW-0819">tRNA processing</keyword>